<evidence type="ECO:0000313" key="10">
    <source>
        <dbReference type="EMBL" id="KRX08544.1"/>
    </source>
</evidence>
<gene>
    <name evidence="10" type="ORF">PPERSA_13025</name>
</gene>
<dbReference type="OrthoDB" id="1608002at2759"/>
<dbReference type="EC" id="3.6.1.1" evidence="3"/>
<protein>
    <recommendedName>
        <fullName evidence="8">Inorganic pyrophosphatase</fullName>
        <ecNumber evidence="3">3.6.1.1</ecNumber>
    </recommendedName>
</protein>
<keyword evidence="6" id="KW-0378">Hydrolase</keyword>
<evidence type="ECO:0000256" key="3">
    <source>
        <dbReference type="ARBA" id="ARBA00012146"/>
    </source>
</evidence>
<comment type="cofactor">
    <cofactor evidence="1">
        <name>Mg(2+)</name>
        <dbReference type="ChEBI" id="CHEBI:18420"/>
    </cofactor>
</comment>
<dbReference type="GO" id="GO:0000287">
    <property type="term" value="F:magnesium ion binding"/>
    <property type="evidence" value="ECO:0007669"/>
    <property type="project" value="InterPro"/>
</dbReference>
<keyword evidence="7" id="KW-0460">Magnesium</keyword>
<dbReference type="Gene3D" id="3.90.80.10">
    <property type="entry name" value="Inorganic pyrophosphatase"/>
    <property type="match status" value="1"/>
</dbReference>
<dbReference type="GO" id="GO:0004427">
    <property type="term" value="F:inorganic diphosphate phosphatase activity"/>
    <property type="evidence" value="ECO:0007669"/>
    <property type="project" value="UniProtKB-EC"/>
</dbReference>
<dbReference type="GO" id="GO:0006796">
    <property type="term" value="P:phosphate-containing compound metabolic process"/>
    <property type="evidence" value="ECO:0007669"/>
    <property type="project" value="InterPro"/>
</dbReference>
<evidence type="ECO:0000256" key="9">
    <source>
        <dbReference type="ARBA" id="ARBA00047820"/>
    </source>
</evidence>
<evidence type="ECO:0000313" key="11">
    <source>
        <dbReference type="Proteomes" id="UP000054937"/>
    </source>
</evidence>
<dbReference type="HAMAP" id="MF_00209">
    <property type="entry name" value="Inorganic_PPase"/>
    <property type="match status" value="1"/>
</dbReference>
<accession>A0A0V0R2P7</accession>
<evidence type="ECO:0000256" key="1">
    <source>
        <dbReference type="ARBA" id="ARBA00001946"/>
    </source>
</evidence>
<dbReference type="EMBL" id="LDAU01000063">
    <property type="protein sequence ID" value="KRX08544.1"/>
    <property type="molecule type" value="Genomic_DNA"/>
</dbReference>
<dbReference type="InterPro" id="IPR008162">
    <property type="entry name" value="Pyrophosphatase"/>
</dbReference>
<evidence type="ECO:0000256" key="2">
    <source>
        <dbReference type="ARBA" id="ARBA00006220"/>
    </source>
</evidence>
<dbReference type="Proteomes" id="UP000054937">
    <property type="component" value="Unassembled WGS sequence"/>
</dbReference>
<evidence type="ECO:0000256" key="6">
    <source>
        <dbReference type="ARBA" id="ARBA00022801"/>
    </source>
</evidence>
<evidence type="ECO:0000256" key="4">
    <source>
        <dbReference type="ARBA" id="ARBA00022490"/>
    </source>
</evidence>
<dbReference type="PANTHER" id="PTHR10286">
    <property type="entry name" value="INORGANIC PYROPHOSPHATASE"/>
    <property type="match status" value="1"/>
</dbReference>
<dbReference type="CDD" id="cd00412">
    <property type="entry name" value="pyrophosphatase"/>
    <property type="match status" value="1"/>
</dbReference>
<sequence length="219" mass="24635">MLKKTTSAQDRKLSLDRDCGYGYVENMKHPLHGVDIGDEYPEIVNCVIEIPKGSQAKYEIDKDSGLIKLDRVLFSSVHYPAAYGYIPRTYCDDQDPLDILVLCSVDVVPLTLMKARVLGVMEMLDQGEEDDKIIAVACGDVSYRDVKTLDDLPPYTMAAIKRFFEDYKKLEGKQVSVSEFEGKEHALTIVKQAVADYKEKFPQNPISNAQSKQTSAKKE</sequence>
<keyword evidence="4" id="KW-0963">Cytoplasm</keyword>
<dbReference type="AlphaFoldDB" id="A0A0V0R2P7"/>
<comment type="caution">
    <text evidence="10">The sequence shown here is derived from an EMBL/GenBank/DDBJ whole genome shotgun (WGS) entry which is preliminary data.</text>
</comment>
<evidence type="ECO:0000256" key="5">
    <source>
        <dbReference type="ARBA" id="ARBA00022723"/>
    </source>
</evidence>
<dbReference type="InParanoid" id="A0A0V0R2P7"/>
<evidence type="ECO:0000256" key="7">
    <source>
        <dbReference type="ARBA" id="ARBA00022842"/>
    </source>
</evidence>
<proteinExistence type="inferred from homology"/>
<evidence type="ECO:0000256" key="8">
    <source>
        <dbReference type="ARBA" id="ARBA00040300"/>
    </source>
</evidence>
<dbReference type="FunFam" id="3.90.80.10:FF:000003">
    <property type="entry name" value="Inorganic pyrophosphatase"/>
    <property type="match status" value="1"/>
</dbReference>
<dbReference type="SUPFAM" id="SSF50324">
    <property type="entry name" value="Inorganic pyrophosphatase"/>
    <property type="match status" value="1"/>
</dbReference>
<keyword evidence="11" id="KW-1185">Reference proteome</keyword>
<dbReference type="InterPro" id="IPR036649">
    <property type="entry name" value="Pyrophosphatase_sf"/>
</dbReference>
<organism evidence="10 11">
    <name type="scientific">Pseudocohnilembus persalinus</name>
    <name type="common">Ciliate</name>
    <dbReference type="NCBI Taxonomy" id="266149"/>
    <lineage>
        <taxon>Eukaryota</taxon>
        <taxon>Sar</taxon>
        <taxon>Alveolata</taxon>
        <taxon>Ciliophora</taxon>
        <taxon>Intramacronucleata</taxon>
        <taxon>Oligohymenophorea</taxon>
        <taxon>Scuticociliatia</taxon>
        <taxon>Philasterida</taxon>
        <taxon>Pseudocohnilembidae</taxon>
        <taxon>Pseudocohnilembus</taxon>
    </lineage>
</organism>
<dbReference type="GO" id="GO:0005737">
    <property type="term" value="C:cytoplasm"/>
    <property type="evidence" value="ECO:0007669"/>
    <property type="project" value="InterPro"/>
</dbReference>
<comment type="catalytic activity">
    <reaction evidence="9">
        <text>diphosphate + H2O = 2 phosphate + H(+)</text>
        <dbReference type="Rhea" id="RHEA:24576"/>
        <dbReference type="ChEBI" id="CHEBI:15377"/>
        <dbReference type="ChEBI" id="CHEBI:15378"/>
        <dbReference type="ChEBI" id="CHEBI:33019"/>
        <dbReference type="ChEBI" id="CHEBI:43474"/>
        <dbReference type="EC" id="3.6.1.1"/>
    </reaction>
</comment>
<reference evidence="10 11" key="1">
    <citation type="journal article" date="2015" name="Sci. Rep.">
        <title>Genome of the facultative scuticociliatosis pathogen Pseudocohnilembus persalinus provides insight into its virulence through horizontal gene transfer.</title>
        <authorList>
            <person name="Xiong J."/>
            <person name="Wang G."/>
            <person name="Cheng J."/>
            <person name="Tian M."/>
            <person name="Pan X."/>
            <person name="Warren A."/>
            <person name="Jiang C."/>
            <person name="Yuan D."/>
            <person name="Miao W."/>
        </authorList>
    </citation>
    <scope>NUCLEOTIDE SEQUENCE [LARGE SCALE GENOMIC DNA]</scope>
    <source>
        <strain evidence="10">36N120E</strain>
    </source>
</reference>
<dbReference type="Pfam" id="PF00719">
    <property type="entry name" value="Pyrophosphatase"/>
    <property type="match status" value="1"/>
</dbReference>
<comment type="similarity">
    <text evidence="2">Belongs to the PPase family.</text>
</comment>
<name>A0A0V0R2P7_PSEPJ</name>
<keyword evidence="5" id="KW-0479">Metal-binding</keyword>
<dbReference type="OMA" id="IHHVSEF"/>